<name>A0A2P8FG07_9RHOB</name>
<feature type="transmembrane region" description="Helical" evidence="6">
    <location>
        <begin position="68"/>
        <end position="85"/>
    </location>
</feature>
<keyword evidence="4 6" id="KW-1133">Transmembrane helix</keyword>
<reference evidence="9 10" key="1">
    <citation type="submission" date="2018-03" db="EMBL/GenBank/DDBJ databases">
        <title>Genomic Encyclopedia of Archaeal and Bacterial Type Strains, Phase II (KMG-II): from individual species to whole genera.</title>
        <authorList>
            <person name="Goeker M."/>
        </authorList>
    </citation>
    <scope>NUCLEOTIDE SEQUENCE [LARGE SCALE GENOMIC DNA]</scope>
    <source>
        <strain evidence="9 10">DSM 100673</strain>
    </source>
</reference>
<dbReference type="InterPro" id="IPR025405">
    <property type="entry name" value="DUF4131"/>
</dbReference>
<dbReference type="EMBL" id="PYGJ01000003">
    <property type="protein sequence ID" value="PSL20659.1"/>
    <property type="molecule type" value="Genomic_DNA"/>
</dbReference>
<evidence type="ECO:0000313" key="9">
    <source>
        <dbReference type="EMBL" id="PSL20659.1"/>
    </source>
</evidence>
<dbReference type="PANTHER" id="PTHR30619:SF1">
    <property type="entry name" value="RECOMBINATION PROTEIN 2"/>
    <property type="match status" value="1"/>
</dbReference>
<evidence type="ECO:0000256" key="5">
    <source>
        <dbReference type="ARBA" id="ARBA00023136"/>
    </source>
</evidence>
<protein>
    <submittedName>
        <fullName evidence="9">Competence protein ComEC</fullName>
    </submittedName>
</protein>
<feature type="transmembrane region" description="Helical" evidence="6">
    <location>
        <begin position="363"/>
        <end position="382"/>
    </location>
</feature>
<feature type="transmembrane region" description="Helical" evidence="6">
    <location>
        <begin position="297"/>
        <end position="319"/>
    </location>
</feature>
<dbReference type="Pfam" id="PF13567">
    <property type="entry name" value="DUF4131"/>
    <property type="match status" value="1"/>
</dbReference>
<evidence type="ECO:0000256" key="3">
    <source>
        <dbReference type="ARBA" id="ARBA00022692"/>
    </source>
</evidence>
<feature type="domain" description="ComEC/Rec2-related protein" evidence="7">
    <location>
        <begin position="236"/>
        <end position="491"/>
    </location>
</feature>
<accession>A0A2P8FG07</accession>
<keyword evidence="2" id="KW-1003">Cell membrane</keyword>
<dbReference type="AlphaFoldDB" id="A0A2P8FG07"/>
<evidence type="ECO:0000259" key="7">
    <source>
        <dbReference type="Pfam" id="PF03772"/>
    </source>
</evidence>
<feature type="transmembrane region" description="Helical" evidence="6">
    <location>
        <begin position="17"/>
        <end position="35"/>
    </location>
</feature>
<evidence type="ECO:0000259" key="8">
    <source>
        <dbReference type="Pfam" id="PF13567"/>
    </source>
</evidence>
<dbReference type="NCBIfam" id="TIGR00360">
    <property type="entry name" value="ComEC_N-term"/>
    <property type="match status" value="1"/>
</dbReference>
<keyword evidence="3 6" id="KW-0812">Transmembrane</keyword>
<gene>
    <name evidence="9" type="ORF">CLV88_103307</name>
</gene>
<feature type="transmembrane region" description="Helical" evidence="6">
    <location>
        <begin position="436"/>
        <end position="456"/>
    </location>
</feature>
<keyword evidence="10" id="KW-1185">Reference proteome</keyword>
<feature type="transmembrane region" description="Helical" evidence="6">
    <location>
        <begin position="394"/>
        <end position="416"/>
    </location>
</feature>
<feature type="transmembrane region" description="Helical" evidence="6">
    <location>
        <begin position="340"/>
        <end position="357"/>
    </location>
</feature>
<dbReference type="Proteomes" id="UP000240418">
    <property type="component" value="Unassembled WGS sequence"/>
</dbReference>
<dbReference type="RefSeq" id="WP_341477149.1">
    <property type="nucleotide sequence ID" value="NZ_PYGJ01000003.1"/>
</dbReference>
<evidence type="ECO:0000256" key="6">
    <source>
        <dbReference type="SAM" id="Phobius"/>
    </source>
</evidence>
<feature type="transmembrane region" description="Helical" evidence="6">
    <location>
        <begin position="42"/>
        <end position="62"/>
    </location>
</feature>
<evidence type="ECO:0000256" key="1">
    <source>
        <dbReference type="ARBA" id="ARBA00004651"/>
    </source>
</evidence>
<dbReference type="GO" id="GO:0005886">
    <property type="term" value="C:plasma membrane"/>
    <property type="evidence" value="ECO:0007669"/>
    <property type="project" value="UniProtKB-SubCell"/>
</dbReference>
<comment type="subcellular location">
    <subcellularLocation>
        <location evidence="1">Cell membrane</location>
        <topology evidence="1">Multi-pass membrane protein</topology>
    </subcellularLocation>
</comment>
<dbReference type="PANTHER" id="PTHR30619">
    <property type="entry name" value="DNA INTERNALIZATION/COMPETENCE PROTEIN COMEC/REC2"/>
    <property type="match status" value="1"/>
</dbReference>
<evidence type="ECO:0000256" key="2">
    <source>
        <dbReference type="ARBA" id="ARBA00022475"/>
    </source>
</evidence>
<evidence type="ECO:0000256" key="4">
    <source>
        <dbReference type="ARBA" id="ARBA00022989"/>
    </source>
</evidence>
<proteinExistence type="predicted"/>
<keyword evidence="5 6" id="KW-0472">Membrane</keyword>
<evidence type="ECO:0000313" key="10">
    <source>
        <dbReference type="Proteomes" id="UP000240418"/>
    </source>
</evidence>
<sequence>MRAVNALGLALLGQRGYLFPWVPVWLAIGIGVFFSQPREPDVLVLLAAGGVGAFVFVGAAFLGAIGRIVAFALAMSAFGFCLAGARSHMVDAPVLGFRYYGPVEGRVVGLDRSASDAMRVTLADVRLFDVASDQTPARVRISLHGAETLAEPAPGMWVGMTAHLSPPSGPVEPGGFDFQRHAWFQRLGAVGYSRVPVVELGPRHRGAHVFALRMRLSKAVQNRLPGAVGGFAAAVTTGDRSGMPVGTIEDLRISNLAHLLAISGLHMGLLAGFVFAAVRVGLAMIPAVALRVNSKKVAAVVALVASAGYLMLSGGSVSTQRAFLMTSVMLTAVLMDRRALSLRAVAVAAVLVLVLRPEALLGPGFQMSFAATTALIVVFGWLREREVSFGPKWLQPVIAVVISSFVAGMATAPFAAVHFNQIAHFGLPANLLSVPIMGTVVVPAAVLAALLSPFGLEQVGLVPMSWGLEWILRVADFLRHLMAREAWFPAQTVGFCHSWHSVE</sequence>
<feature type="transmembrane region" description="Helical" evidence="6">
    <location>
        <begin position="259"/>
        <end position="285"/>
    </location>
</feature>
<comment type="caution">
    <text evidence="9">The sequence shown here is derived from an EMBL/GenBank/DDBJ whole genome shotgun (WGS) entry which is preliminary data.</text>
</comment>
<dbReference type="Pfam" id="PF03772">
    <property type="entry name" value="Competence"/>
    <property type="match status" value="1"/>
</dbReference>
<feature type="domain" description="DUF4131" evidence="8">
    <location>
        <begin position="50"/>
        <end position="194"/>
    </location>
</feature>
<dbReference type="InterPro" id="IPR004477">
    <property type="entry name" value="ComEC_N"/>
</dbReference>
<organism evidence="9 10">
    <name type="scientific">Shimia abyssi</name>
    <dbReference type="NCBI Taxonomy" id="1662395"/>
    <lineage>
        <taxon>Bacteria</taxon>
        <taxon>Pseudomonadati</taxon>
        <taxon>Pseudomonadota</taxon>
        <taxon>Alphaproteobacteria</taxon>
        <taxon>Rhodobacterales</taxon>
        <taxon>Roseobacteraceae</taxon>
    </lineage>
</organism>
<dbReference type="InterPro" id="IPR052159">
    <property type="entry name" value="Competence_DNA_uptake"/>
</dbReference>